<sequence length="151" mass="16136">MTITRLSSEALARRLAALPQKIIATIQPALVRSVAEIAADARALAEASRRTGSLIDSIEATGPNQTTPNYSSEGGSRTMGPLQAAVTAGEPDARHGHLVEFGTEERQRKGGASTGTMPATPFLLPAWRLNRARVQRRINTAIRKAIREAAQ</sequence>
<comment type="caution">
    <text evidence="2">The sequence shown here is derived from an EMBL/GenBank/DDBJ whole genome shotgun (WGS) entry which is preliminary data.</text>
</comment>
<name>A0A4Z1CSC6_9RHOB</name>
<accession>A0A4Z1CSC6</accession>
<dbReference type="AlphaFoldDB" id="A0A4Z1CSC6"/>
<feature type="region of interest" description="Disordered" evidence="1">
    <location>
        <begin position="53"/>
        <end position="80"/>
    </location>
</feature>
<feature type="compositionally biased region" description="Polar residues" evidence="1">
    <location>
        <begin position="62"/>
        <end position="75"/>
    </location>
</feature>
<reference evidence="2 3" key="1">
    <citation type="submission" date="2019-03" db="EMBL/GenBank/DDBJ databases">
        <authorList>
            <person name="Li J."/>
        </authorList>
    </citation>
    <scope>NUCLEOTIDE SEQUENCE [LARGE SCALE GENOMIC DNA]</scope>
    <source>
        <strain evidence="2 3">3058</strain>
    </source>
</reference>
<dbReference type="OrthoDB" id="8480914at2"/>
<evidence type="ECO:0000313" key="3">
    <source>
        <dbReference type="Proteomes" id="UP000297972"/>
    </source>
</evidence>
<dbReference type="EMBL" id="SRPG01000009">
    <property type="protein sequence ID" value="TGN68275.1"/>
    <property type="molecule type" value="Genomic_DNA"/>
</dbReference>
<evidence type="ECO:0000313" key="2">
    <source>
        <dbReference type="EMBL" id="TGN68275.1"/>
    </source>
</evidence>
<dbReference type="Proteomes" id="UP000297972">
    <property type="component" value="Unassembled WGS sequence"/>
</dbReference>
<dbReference type="InterPro" id="IPR010064">
    <property type="entry name" value="HK97-gp10_tail"/>
</dbReference>
<protein>
    <submittedName>
        <fullName evidence="2">HK97 gp10 family phage protein</fullName>
    </submittedName>
</protein>
<dbReference type="RefSeq" id="WP_135816151.1">
    <property type="nucleotide sequence ID" value="NZ_SRPG01000009.1"/>
</dbReference>
<feature type="region of interest" description="Disordered" evidence="1">
    <location>
        <begin position="100"/>
        <end position="119"/>
    </location>
</feature>
<gene>
    <name evidence="2" type="ORF">E4L95_01955</name>
</gene>
<dbReference type="Pfam" id="PF04883">
    <property type="entry name" value="HK97-gp10_like"/>
    <property type="match status" value="1"/>
</dbReference>
<evidence type="ECO:0000256" key="1">
    <source>
        <dbReference type="SAM" id="MobiDB-lite"/>
    </source>
</evidence>
<keyword evidence="3" id="KW-1185">Reference proteome</keyword>
<organism evidence="2 3">
    <name type="scientific">Paracoccus liaowanqingii</name>
    <dbReference type="NCBI Taxonomy" id="2560053"/>
    <lineage>
        <taxon>Bacteria</taxon>
        <taxon>Pseudomonadati</taxon>
        <taxon>Pseudomonadota</taxon>
        <taxon>Alphaproteobacteria</taxon>
        <taxon>Rhodobacterales</taxon>
        <taxon>Paracoccaceae</taxon>
        <taxon>Paracoccus</taxon>
    </lineage>
</organism>
<proteinExistence type="predicted"/>